<dbReference type="Pfam" id="PF00106">
    <property type="entry name" value="adh_short"/>
    <property type="match status" value="1"/>
</dbReference>
<evidence type="ECO:0000256" key="2">
    <source>
        <dbReference type="RuleBase" id="RU000363"/>
    </source>
</evidence>
<protein>
    <recommendedName>
        <fullName evidence="5">NAD(P)-binding protein</fullName>
    </recommendedName>
</protein>
<dbReference type="Proteomes" id="UP001498398">
    <property type="component" value="Unassembled WGS sequence"/>
</dbReference>
<dbReference type="InterPro" id="IPR036291">
    <property type="entry name" value="NAD(P)-bd_dom_sf"/>
</dbReference>
<sequence length="194" mass="20502">MKPTSMHMPITQTNSAPYSGSKGIALITGAAQGIGKAIATKLASDGYDIGLNDLPSKQPRLEDLEKEIQGLGRRTAVFFGDVSDEGSVNAMIKGVVEFLGGLDVMVANAGVVTATSLVETSTEEWDRTFAINARGTFLCYKYAAIQMITQGRGGRIIGACSISGKQGRDLGTTYCATKFAIRSLTQTSGSKWHA</sequence>
<dbReference type="PANTHER" id="PTHR42760:SF121">
    <property type="entry name" value="3-OXOACYL-(ACYL-CARRIER-PROTEIN) REDUCTASE"/>
    <property type="match status" value="1"/>
</dbReference>
<reference evidence="3 4" key="1">
    <citation type="submission" date="2024-01" db="EMBL/GenBank/DDBJ databases">
        <title>A draft genome for the cacao thread blight pathogen Marasmiellus scandens.</title>
        <authorList>
            <person name="Baruah I.K."/>
            <person name="Leung J."/>
            <person name="Bukari Y."/>
            <person name="Amoako-Attah I."/>
            <person name="Meinhardt L.W."/>
            <person name="Bailey B.A."/>
            <person name="Cohen S.P."/>
        </authorList>
    </citation>
    <scope>NUCLEOTIDE SEQUENCE [LARGE SCALE GENOMIC DNA]</scope>
    <source>
        <strain evidence="3 4">GH-19</strain>
    </source>
</reference>
<dbReference type="PRINTS" id="PR00081">
    <property type="entry name" value="GDHRDH"/>
</dbReference>
<dbReference type="InterPro" id="IPR002347">
    <property type="entry name" value="SDR_fam"/>
</dbReference>
<evidence type="ECO:0008006" key="5">
    <source>
        <dbReference type="Google" id="ProtNLM"/>
    </source>
</evidence>
<proteinExistence type="inferred from homology"/>
<gene>
    <name evidence="3" type="ORF">VKT23_012886</name>
</gene>
<dbReference type="Gene3D" id="3.40.50.720">
    <property type="entry name" value="NAD(P)-binding Rossmann-like Domain"/>
    <property type="match status" value="1"/>
</dbReference>
<comment type="caution">
    <text evidence="3">The sequence shown here is derived from an EMBL/GenBank/DDBJ whole genome shotgun (WGS) entry which is preliminary data.</text>
</comment>
<evidence type="ECO:0000313" key="3">
    <source>
        <dbReference type="EMBL" id="KAK7450577.1"/>
    </source>
</evidence>
<organism evidence="3 4">
    <name type="scientific">Marasmiellus scandens</name>
    <dbReference type="NCBI Taxonomy" id="2682957"/>
    <lineage>
        <taxon>Eukaryota</taxon>
        <taxon>Fungi</taxon>
        <taxon>Dikarya</taxon>
        <taxon>Basidiomycota</taxon>
        <taxon>Agaricomycotina</taxon>
        <taxon>Agaricomycetes</taxon>
        <taxon>Agaricomycetidae</taxon>
        <taxon>Agaricales</taxon>
        <taxon>Marasmiineae</taxon>
        <taxon>Omphalotaceae</taxon>
        <taxon>Marasmiellus</taxon>
    </lineage>
</organism>
<accession>A0ABR1J4K8</accession>
<dbReference type="SUPFAM" id="SSF51735">
    <property type="entry name" value="NAD(P)-binding Rossmann-fold domains"/>
    <property type="match status" value="1"/>
</dbReference>
<dbReference type="EMBL" id="JBANRG010000033">
    <property type="protein sequence ID" value="KAK7450577.1"/>
    <property type="molecule type" value="Genomic_DNA"/>
</dbReference>
<keyword evidence="4" id="KW-1185">Reference proteome</keyword>
<evidence type="ECO:0000313" key="4">
    <source>
        <dbReference type="Proteomes" id="UP001498398"/>
    </source>
</evidence>
<dbReference type="PANTHER" id="PTHR42760">
    <property type="entry name" value="SHORT-CHAIN DEHYDROGENASES/REDUCTASES FAMILY MEMBER"/>
    <property type="match status" value="1"/>
</dbReference>
<comment type="similarity">
    <text evidence="1 2">Belongs to the short-chain dehydrogenases/reductases (SDR) family.</text>
</comment>
<dbReference type="PRINTS" id="PR00080">
    <property type="entry name" value="SDRFAMILY"/>
</dbReference>
<evidence type="ECO:0000256" key="1">
    <source>
        <dbReference type="ARBA" id="ARBA00006484"/>
    </source>
</evidence>
<name>A0ABR1J4K8_9AGAR</name>